<dbReference type="RefSeq" id="WP_344069738.1">
    <property type="nucleotide sequence ID" value="NZ_BAAAPN010000107.1"/>
</dbReference>
<dbReference type="Pfam" id="PF07275">
    <property type="entry name" value="ArdA"/>
    <property type="match status" value="1"/>
</dbReference>
<evidence type="ECO:0000313" key="2">
    <source>
        <dbReference type="EMBL" id="GAA1778303.1"/>
    </source>
</evidence>
<proteinExistence type="predicted"/>
<feature type="region of interest" description="Disordered" evidence="1">
    <location>
        <begin position="1"/>
        <end position="28"/>
    </location>
</feature>
<reference evidence="2 3" key="1">
    <citation type="journal article" date="2019" name="Int. J. Syst. Evol. Microbiol.">
        <title>The Global Catalogue of Microorganisms (GCM) 10K type strain sequencing project: providing services to taxonomists for standard genome sequencing and annotation.</title>
        <authorList>
            <consortium name="The Broad Institute Genomics Platform"/>
            <consortium name="The Broad Institute Genome Sequencing Center for Infectious Disease"/>
            <person name="Wu L."/>
            <person name="Ma J."/>
        </authorList>
    </citation>
    <scope>NUCLEOTIDE SEQUENCE [LARGE SCALE GENOMIC DNA]</scope>
    <source>
        <strain evidence="2 3">JCM 15591</strain>
    </source>
</reference>
<name>A0ABN2L7Q3_9MICO</name>
<dbReference type="InterPro" id="IPR009899">
    <property type="entry name" value="ArdA"/>
</dbReference>
<dbReference type="Proteomes" id="UP001501475">
    <property type="component" value="Unassembled WGS sequence"/>
</dbReference>
<protein>
    <submittedName>
        <fullName evidence="2">Antirestriction protein ArdA</fullName>
    </submittedName>
</protein>
<dbReference type="EMBL" id="BAAAPN010000107">
    <property type="protein sequence ID" value="GAA1778303.1"/>
    <property type="molecule type" value="Genomic_DNA"/>
</dbReference>
<organism evidence="2 3">
    <name type="scientific">Nostocoides vanveenii</name>
    <dbReference type="NCBI Taxonomy" id="330835"/>
    <lineage>
        <taxon>Bacteria</taxon>
        <taxon>Bacillati</taxon>
        <taxon>Actinomycetota</taxon>
        <taxon>Actinomycetes</taxon>
        <taxon>Micrococcales</taxon>
        <taxon>Intrasporangiaceae</taxon>
        <taxon>Nostocoides</taxon>
    </lineage>
</organism>
<sequence>MSEHNTHNELEQHNEHPEKSGAEHEASREALITQRPRVWIGSLADYNAGILTGDWVDAAVDDQTLIEAAKTIVAKSHNPPAEEWAIFDYDNFHGWKPGEYEDLTVVARVARGIAQHGPAFAAWADLHDADPDMLDGFEDAYLGYFDSTEAWAESVLDDMGTREEIDRLLEEKVGDLARYVQLDTGAWAQDCWISGDIAVCHDPAGGVWVFDGRL</sequence>
<evidence type="ECO:0000313" key="3">
    <source>
        <dbReference type="Proteomes" id="UP001501475"/>
    </source>
</evidence>
<dbReference type="InterPro" id="IPR041895">
    <property type="entry name" value="ArdA_dom1"/>
</dbReference>
<gene>
    <name evidence="2" type="ORF">GCM10009810_39060</name>
</gene>
<dbReference type="Gene3D" id="3.10.20.480">
    <property type="entry name" value="Antirestriction protein ArdA, domain 1"/>
    <property type="match status" value="1"/>
</dbReference>
<accession>A0ABN2L7Q3</accession>
<comment type="caution">
    <text evidence="2">The sequence shown here is derived from an EMBL/GenBank/DDBJ whole genome shotgun (WGS) entry which is preliminary data.</text>
</comment>
<keyword evidence="3" id="KW-1185">Reference proteome</keyword>
<evidence type="ECO:0000256" key="1">
    <source>
        <dbReference type="SAM" id="MobiDB-lite"/>
    </source>
</evidence>